<dbReference type="EMBL" id="LNIX01000001">
    <property type="protein sequence ID" value="OXA64868.1"/>
    <property type="molecule type" value="Genomic_DNA"/>
</dbReference>
<proteinExistence type="predicted"/>
<reference evidence="2 3" key="1">
    <citation type="submission" date="2015-12" db="EMBL/GenBank/DDBJ databases">
        <title>The genome of Folsomia candida.</title>
        <authorList>
            <person name="Faddeeva A."/>
            <person name="Derks M.F."/>
            <person name="Anvar Y."/>
            <person name="Smit S."/>
            <person name="Van Straalen N."/>
            <person name="Roelofs D."/>
        </authorList>
    </citation>
    <scope>NUCLEOTIDE SEQUENCE [LARGE SCALE GENOMIC DNA]</scope>
    <source>
        <strain evidence="2 3">VU population</strain>
        <tissue evidence="2">Whole body</tissue>
    </source>
</reference>
<evidence type="ECO:0000256" key="1">
    <source>
        <dbReference type="SAM" id="Phobius"/>
    </source>
</evidence>
<dbReference type="Proteomes" id="UP000198287">
    <property type="component" value="Unassembled WGS sequence"/>
</dbReference>
<feature type="transmembrane region" description="Helical" evidence="1">
    <location>
        <begin position="165"/>
        <end position="185"/>
    </location>
</feature>
<accession>A0A226F5Z6</accession>
<comment type="caution">
    <text evidence="2">The sequence shown here is derived from an EMBL/GenBank/DDBJ whole genome shotgun (WGS) entry which is preliminary data.</text>
</comment>
<evidence type="ECO:0000313" key="3">
    <source>
        <dbReference type="Proteomes" id="UP000198287"/>
    </source>
</evidence>
<keyword evidence="1" id="KW-1133">Transmembrane helix</keyword>
<keyword evidence="1" id="KW-0472">Membrane</keyword>
<keyword evidence="1" id="KW-0812">Transmembrane</keyword>
<dbReference type="AlphaFoldDB" id="A0A226F5Z6"/>
<protein>
    <submittedName>
        <fullName evidence="2">Uncharacterized protein</fullName>
    </submittedName>
</protein>
<sequence>MPETFQDLICENKQFIKYRNVTGDLKQFPEDDKFSCFDPSPTFMGLNRCFKIFSPPIETWFRFFQNSVEMDSSEIEAEVEYLTKKYYWRKFYKGKDILQKVPFGWTFEGMGNSRVPKYFQSLYETGNHGRLELEMQLQLAKYRLRGSIIHGSMRKDPPQRLGEPILTFFMLCGMLLFFSAVRLIIEMRRVLRWGLTAAGRVLNYKSLKSDIEFGMDLARGSGGRLSTDEKVWVNDSMVKMNGDGLKIIQEWLAHRNTPPPSK</sequence>
<organism evidence="2 3">
    <name type="scientific">Folsomia candida</name>
    <name type="common">Springtail</name>
    <dbReference type="NCBI Taxonomy" id="158441"/>
    <lineage>
        <taxon>Eukaryota</taxon>
        <taxon>Metazoa</taxon>
        <taxon>Ecdysozoa</taxon>
        <taxon>Arthropoda</taxon>
        <taxon>Hexapoda</taxon>
        <taxon>Collembola</taxon>
        <taxon>Entomobryomorpha</taxon>
        <taxon>Isotomoidea</taxon>
        <taxon>Isotomidae</taxon>
        <taxon>Proisotominae</taxon>
        <taxon>Folsomia</taxon>
    </lineage>
</organism>
<evidence type="ECO:0000313" key="2">
    <source>
        <dbReference type="EMBL" id="OXA64868.1"/>
    </source>
</evidence>
<keyword evidence="3" id="KW-1185">Reference proteome</keyword>
<gene>
    <name evidence="2" type="ORF">Fcan01_00251</name>
</gene>
<name>A0A226F5Z6_FOLCA</name>